<reference evidence="4 5" key="1">
    <citation type="submission" date="2018-10" db="EMBL/GenBank/DDBJ databases">
        <title>Tessaracoccus antarcticuss sp. nov., isolated from sediment.</title>
        <authorList>
            <person name="Zhou L.Y."/>
            <person name="Du Z.J."/>
        </authorList>
    </citation>
    <scope>NUCLEOTIDE SEQUENCE [LARGE SCALE GENOMIC DNA]</scope>
    <source>
        <strain evidence="4 5">JDX10</strain>
    </source>
</reference>
<keyword evidence="4" id="KW-0482">Metalloprotease</keyword>
<evidence type="ECO:0000313" key="4">
    <source>
        <dbReference type="EMBL" id="RMB57791.1"/>
    </source>
</evidence>
<name>A0A3M0FYK0_9ACTN</name>
<keyword evidence="4" id="KW-0378">Hydrolase</keyword>
<evidence type="ECO:0000259" key="3">
    <source>
        <dbReference type="Pfam" id="PF02517"/>
    </source>
</evidence>
<evidence type="ECO:0000256" key="2">
    <source>
        <dbReference type="SAM" id="Phobius"/>
    </source>
</evidence>
<dbReference type="GO" id="GO:0080120">
    <property type="term" value="P:CAAX-box protein maturation"/>
    <property type="evidence" value="ECO:0007669"/>
    <property type="project" value="UniProtKB-ARBA"/>
</dbReference>
<feature type="transmembrane region" description="Helical" evidence="2">
    <location>
        <begin position="232"/>
        <end position="250"/>
    </location>
</feature>
<keyword evidence="4" id="KW-0645">Protease</keyword>
<keyword evidence="2" id="KW-0472">Membrane</keyword>
<feature type="transmembrane region" description="Helical" evidence="2">
    <location>
        <begin position="257"/>
        <end position="273"/>
    </location>
</feature>
<dbReference type="InterPro" id="IPR003675">
    <property type="entry name" value="Rce1/LyrA-like_dom"/>
</dbReference>
<evidence type="ECO:0000256" key="1">
    <source>
        <dbReference type="SAM" id="MobiDB-lite"/>
    </source>
</evidence>
<feature type="domain" description="CAAX prenyl protease 2/Lysostaphin resistance protein A-like" evidence="3">
    <location>
        <begin position="171"/>
        <end position="268"/>
    </location>
</feature>
<gene>
    <name evidence="4" type="ORF">EAX62_15115</name>
</gene>
<dbReference type="Proteomes" id="UP000275256">
    <property type="component" value="Unassembled WGS sequence"/>
</dbReference>
<dbReference type="Pfam" id="PF02517">
    <property type="entry name" value="Rce1-like"/>
    <property type="match status" value="1"/>
</dbReference>
<feature type="transmembrane region" description="Helical" evidence="2">
    <location>
        <begin position="46"/>
        <end position="70"/>
    </location>
</feature>
<protein>
    <submittedName>
        <fullName evidence="4">CPBP family intramembrane metalloprotease</fullName>
    </submittedName>
</protein>
<dbReference type="InterPro" id="IPR052710">
    <property type="entry name" value="CAAX_protease"/>
</dbReference>
<organism evidence="4 5">
    <name type="scientific">Tessaracoccus antarcticus</name>
    <dbReference type="NCBI Taxonomy" id="2479848"/>
    <lineage>
        <taxon>Bacteria</taxon>
        <taxon>Bacillati</taxon>
        <taxon>Actinomycetota</taxon>
        <taxon>Actinomycetes</taxon>
        <taxon>Propionibacteriales</taxon>
        <taxon>Propionibacteriaceae</taxon>
        <taxon>Tessaracoccus</taxon>
    </lineage>
</organism>
<comment type="caution">
    <text evidence="4">The sequence shown here is derived from an EMBL/GenBank/DDBJ whole genome shotgun (WGS) entry which is preliminary data.</text>
</comment>
<evidence type="ECO:0000313" key="5">
    <source>
        <dbReference type="Proteomes" id="UP000275256"/>
    </source>
</evidence>
<feature type="transmembrane region" description="Helical" evidence="2">
    <location>
        <begin position="293"/>
        <end position="311"/>
    </location>
</feature>
<feature type="transmembrane region" description="Helical" evidence="2">
    <location>
        <begin position="135"/>
        <end position="157"/>
    </location>
</feature>
<dbReference type="GO" id="GO:0006508">
    <property type="term" value="P:proteolysis"/>
    <property type="evidence" value="ECO:0007669"/>
    <property type="project" value="UniProtKB-KW"/>
</dbReference>
<dbReference type="AlphaFoldDB" id="A0A3M0FYK0"/>
<keyword evidence="5" id="KW-1185">Reference proteome</keyword>
<dbReference type="EMBL" id="REFW01000005">
    <property type="protein sequence ID" value="RMB57791.1"/>
    <property type="molecule type" value="Genomic_DNA"/>
</dbReference>
<dbReference type="GO" id="GO:0008237">
    <property type="term" value="F:metallopeptidase activity"/>
    <property type="evidence" value="ECO:0007669"/>
    <property type="project" value="UniProtKB-KW"/>
</dbReference>
<dbReference type="GO" id="GO:0004175">
    <property type="term" value="F:endopeptidase activity"/>
    <property type="evidence" value="ECO:0007669"/>
    <property type="project" value="UniProtKB-ARBA"/>
</dbReference>
<keyword evidence="2" id="KW-1133">Transmembrane helix</keyword>
<feature type="transmembrane region" description="Helical" evidence="2">
    <location>
        <begin position="169"/>
        <end position="188"/>
    </location>
</feature>
<dbReference type="PANTHER" id="PTHR36435">
    <property type="entry name" value="SLR1288 PROTEIN"/>
    <property type="match status" value="1"/>
</dbReference>
<keyword evidence="2" id="KW-0812">Transmembrane</keyword>
<feature type="transmembrane region" description="Helical" evidence="2">
    <location>
        <begin position="209"/>
        <end position="226"/>
    </location>
</feature>
<dbReference type="PANTHER" id="PTHR36435:SF1">
    <property type="entry name" value="CAAX AMINO TERMINAL PROTEASE FAMILY PROTEIN"/>
    <property type="match status" value="1"/>
</dbReference>
<feature type="transmembrane region" description="Helical" evidence="2">
    <location>
        <begin position="90"/>
        <end position="114"/>
    </location>
</feature>
<sequence>MPPGPPMQWGPPQPWQPTPKPPMLPVEPREYPAFWRAPGIRAWRPILAIVLGAIGFFVSSLIVTIAAVFLEAAITGGSVADAFLALSDGVITPTIFLANSVSLGVLVPLSFLLSRVVGQKGGWISSVMGRVRWAWLLKCFVVSFIAVGAFIVISTTVDGWDQMELSARPGWWWLLIGVILVTPFQAAGEEYLIRGVLNRGVASLIPPRVAGAVAGAIVSSGVFMLLHGAGDIWLNITYFTMGMLFSYLTWRTGGLEAGVAMHAANNLVALAFLPFQDISDIFDREAGTGGPAVLLQLVLLGVAGIVIVVMARRSGVERAAAPAANAPDQGFPAPLPAGGPQSY</sequence>
<feature type="region of interest" description="Disordered" evidence="1">
    <location>
        <begin position="1"/>
        <end position="22"/>
    </location>
</feature>
<proteinExistence type="predicted"/>
<accession>A0A3M0FYK0</accession>